<dbReference type="PROSITE" id="PS00028">
    <property type="entry name" value="ZINC_FINGER_C2H2_1"/>
    <property type="match status" value="1"/>
</dbReference>
<dbReference type="EMBL" id="AB996600">
    <property type="protein sequence ID" value="BAS01546.1"/>
    <property type="molecule type" value="Genomic_DNA"/>
</dbReference>
<geneLocation type="nucleomorph" evidence="2"/>
<proteinExistence type="predicted"/>
<protein>
    <recommendedName>
        <fullName evidence="1">C2H2-type domain-containing protein</fullName>
    </recommendedName>
</protein>
<evidence type="ECO:0000259" key="1">
    <source>
        <dbReference type="PROSITE" id="PS00028"/>
    </source>
</evidence>
<dbReference type="AlphaFoldDB" id="A0A0H5BH36"/>
<dbReference type="InterPro" id="IPR013087">
    <property type="entry name" value="Znf_C2H2_type"/>
</dbReference>
<name>A0A0H5BH36_9EUKA</name>
<evidence type="ECO:0000313" key="2">
    <source>
        <dbReference type="EMBL" id="BAS01546.1"/>
    </source>
</evidence>
<sequence length="110" mass="13532">MKTCSICFYELKATFIQFNRNDFKVLFFCKKKCRKNYNLGKKLKMHCYAVHNIFNIIYYRTNKWNNNKKIKKKKYKMIFIKEYLIKHSKLIILKNLVRNNIKSPNFFNSV</sequence>
<organism evidence="2">
    <name type="scientific">Lotharella vacuolata</name>
    <dbReference type="NCBI Taxonomy" id="74820"/>
    <lineage>
        <taxon>Eukaryota</taxon>
        <taxon>Sar</taxon>
        <taxon>Rhizaria</taxon>
        <taxon>Cercozoa</taxon>
        <taxon>Chlorarachniophyceae</taxon>
        <taxon>Lotharella</taxon>
    </lineage>
</organism>
<feature type="domain" description="C2H2-type" evidence="1">
    <location>
        <begin position="29"/>
        <end position="51"/>
    </location>
</feature>
<reference evidence="2" key="1">
    <citation type="journal article" date="2015" name="Genome Biol. Evol.">
        <title>Nucleomorph Genome Sequences of Two Chlorarachniophytes, Amorphochlora amoebiformis and Lotharella vacuolata.</title>
        <authorList>
            <person name="Suzuki S."/>
            <person name="Shirato S."/>
            <person name="Hirakawa Y."/>
            <person name="Ishida K."/>
        </authorList>
    </citation>
    <scope>NUCLEOTIDE SEQUENCE</scope>
    <source>
        <strain evidence="2">CCMP240</strain>
    </source>
</reference>
<accession>A0A0H5BH36</accession>
<keyword evidence="2" id="KW-0542">Nucleomorph</keyword>